<comment type="caution">
    <text evidence="1">The sequence shown here is derived from an EMBL/GenBank/DDBJ whole genome shotgun (WGS) entry which is preliminary data.</text>
</comment>
<accession>A0AAW0AA92</accession>
<feature type="non-terminal residue" evidence="1">
    <location>
        <position position="1"/>
    </location>
</feature>
<gene>
    <name evidence="1" type="ORF">R3P38DRAFT_2391426</name>
</gene>
<organism evidence="1 2">
    <name type="scientific">Favolaschia claudopus</name>
    <dbReference type="NCBI Taxonomy" id="2862362"/>
    <lineage>
        <taxon>Eukaryota</taxon>
        <taxon>Fungi</taxon>
        <taxon>Dikarya</taxon>
        <taxon>Basidiomycota</taxon>
        <taxon>Agaricomycotina</taxon>
        <taxon>Agaricomycetes</taxon>
        <taxon>Agaricomycetidae</taxon>
        <taxon>Agaricales</taxon>
        <taxon>Marasmiineae</taxon>
        <taxon>Mycenaceae</taxon>
        <taxon>Favolaschia</taxon>
    </lineage>
</organism>
<proteinExistence type="predicted"/>
<sequence length="82" mass="9289">YEFKITPASKSSISKPCTNVPVSCPLCPTLQWKYNMTAHLHAAHPKWELTANDQMREIVDSRSHITLDEERRLGVPHATSSE</sequence>
<reference evidence="1 2" key="1">
    <citation type="journal article" date="2024" name="J Genomics">
        <title>Draft genome sequencing and assembly of Favolaschia claudopus CIRM-BRFM 2984 isolated from oak limbs.</title>
        <authorList>
            <person name="Navarro D."/>
            <person name="Drula E."/>
            <person name="Chaduli D."/>
            <person name="Cazenave R."/>
            <person name="Ahrendt S."/>
            <person name="Wang J."/>
            <person name="Lipzen A."/>
            <person name="Daum C."/>
            <person name="Barry K."/>
            <person name="Grigoriev I.V."/>
            <person name="Favel A."/>
            <person name="Rosso M.N."/>
            <person name="Martin F."/>
        </authorList>
    </citation>
    <scope>NUCLEOTIDE SEQUENCE [LARGE SCALE GENOMIC DNA]</scope>
    <source>
        <strain evidence="1 2">CIRM-BRFM 2984</strain>
    </source>
</reference>
<name>A0AAW0AA92_9AGAR</name>
<dbReference type="AlphaFoldDB" id="A0AAW0AA92"/>
<evidence type="ECO:0000313" key="2">
    <source>
        <dbReference type="Proteomes" id="UP001362999"/>
    </source>
</evidence>
<protein>
    <submittedName>
        <fullName evidence="1">Uncharacterized protein</fullName>
    </submittedName>
</protein>
<keyword evidence="2" id="KW-1185">Reference proteome</keyword>
<dbReference type="Proteomes" id="UP001362999">
    <property type="component" value="Unassembled WGS sequence"/>
</dbReference>
<evidence type="ECO:0000313" key="1">
    <source>
        <dbReference type="EMBL" id="KAK7005510.1"/>
    </source>
</evidence>
<dbReference type="EMBL" id="JAWWNJ010000078">
    <property type="protein sequence ID" value="KAK7005510.1"/>
    <property type="molecule type" value="Genomic_DNA"/>
</dbReference>
<feature type="non-terminal residue" evidence="1">
    <location>
        <position position="82"/>
    </location>
</feature>